<protein>
    <submittedName>
        <fullName evidence="1">Uncharacterized protein</fullName>
    </submittedName>
</protein>
<dbReference type="Proteomes" id="UP000290540">
    <property type="component" value="Unassembled WGS sequence"/>
</dbReference>
<accession>A0A4Q2V1Z5</accession>
<comment type="caution">
    <text evidence="1">The sequence shown here is derived from an EMBL/GenBank/DDBJ whole genome shotgun (WGS) entry which is preliminary data.</text>
</comment>
<proteinExistence type="predicted"/>
<sequence>MWNMWKGFRGVDMEMLKPTWNGMEWIWIHIMDPYVDFVVWI</sequence>
<evidence type="ECO:0000313" key="1">
    <source>
        <dbReference type="EMBL" id="RYC78648.1"/>
    </source>
</evidence>
<evidence type="ECO:0000313" key="2">
    <source>
        <dbReference type="Proteomes" id="UP000290540"/>
    </source>
</evidence>
<dbReference type="AlphaFoldDB" id="A0A4Q2V1Z5"/>
<reference evidence="1 2" key="1">
    <citation type="submission" date="2016-12" db="EMBL/GenBank/DDBJ databases">
        <title>Draft genome sequence of Fusarium oxysporum causing rot on Narcissus.</title>
        <authorList>
            <person name="Armitage A.D."/>
            <person name="Taylor A."/>
            <person name="Clarkson J.P."/>
            <person name="Harrison R.J."/>
            <person name="Jackson A.C."/>
        </authorList>
    </citation>
    <scope>NUCLEOTIDE SEQUENCE [LARGE SCALE GENOMIC DNA]</scope>
    <source>
        <strain evidence="1 2">N139</strain>
    </source>
</reference>
<organism evidence="1 2">
    <name type="scientific">Fusarium oxysporum f. sp. narcissi</name>
    <dbReference type="NCBI Taxonomy" id="451672"/>
    <lineage>
        <taxon>Eukaryota</taxon>
        <taxon>Fungi</taxon>
        <taxon>Dikarya</taxon>
        <taxon>Ascomycota</taxon>
        <taxon>Pezizomycotina</taxon>
        <taxon>Sordariomycetes</taxon>
        <taxon>Hypocreomycetidae</taxon>
        <taxon>Hypocreales</taxon>
        <taxon>Nectriaceae</taxon>
        <taxon>Fusarium</taxon>
        <taxon>Fusarium oxysporum species complex</taxon>
    </lineage>
</organism>
<gene>
    <name evidence="1" type="ORF">BFJ63_vAg18478</name>
</gene>
<name>A0A4Q2V1Z5_FUSOX</name>
<dbReference type="EMBL" id="MQTW01001010">
    <property type="protein sequence ID" value="RYC78648.1"/>
    <property type="molecule type" value="Genomic_DNA"/>
</dbReference>